<reference evidence="2" key="4">
    <citation type="submission" date="2025-09" db="UniProtKB">
        <authorList>
            <consortium name="Ensembl"/>
        </authorList>
    </citation>
    <scope>IDENTIFICATION</scope>
    <source>
        <strain evidence="2">HNI</strain>
    </source>
</reference>
<evidence type="ECO:0000313" key="3">
    <source>
        <dbReference type="Proteomes" id="UP000265180"/>
    </source>
</evidence>
<name>A0A3P9L0S0_ORYLA</name>
<sequence length="237" mass="24333">MVLIRTLRGRDGAPAGAGAAPPPPPSVGPGLGHPSLTSMTSSLALTCCPSSALLSASLSAPFPTSISSSSSLGSLISEGGGVDATLAAELQPRRRGHLASRLTLAVKLTPPERIAHSNHGPLAIGSMTSQKGGRGRGFAVIVSRILIVYLEVRFPTILAAFQLKMLLFPSRDSGHPIALRQHGRLVSRISFGVSWMVLLSPSALGVGTPASAAEAAAALRASSSCRCRCSSIETRRA</sequence>
<reference evidence="2" key="3">
    <citation type="submission" date="2025-08" db="UniProtKB">
        <authorList>
            <consortium name="Ensembl"/>
        </authorList>
    </citation>
    <scope>IDENTIFICATION</scope>
    <source>
        <strain evidence="2">HNI</strain>
    </source>
</reference>
<proteinExistence type="predicted"/>
<organism evidence="2 3">
    <name type="scientific">Oryzias latipes</name>
    <name type="common">Japanese rice fish</name>
    <name type="synonym">Japanese killifish</name>
    <dbReference type="NCBI Taxonomy" id="8090"/>
    <lineage>
        <taxon>Eukaryota</taxon>
        <taxon>Metazoa</taxon>
        <taxon>Chordata</taxon>
        <taxon>Craniata</taxon>
        <taxon>Vertebrata</taxon>
        <taxon>Euteleostomi</taxon>
        <taxon>Actinopterygii</taxon>
        <taxon>Neopterygii</taxon>
        <taxon>Teleostei</taxon>
        <taxon>Neoteleostei</taxon>
        <taxon>Acanthomorphata</taxon>
        <taxon>Ovalentaria</taxon>
        <taxon>Atherinomorphae</taxon>
        <taxon>Beloniformes</taxon>
        <taxon>Adrianichthyidae</taxon>
        <taxon>Oryziinae</taxon>
        <taxon>Oryzias</taxon>
    </lineage>
</organism>
<reference key="1">
    <citation type="journal article" date="2007" name="Nature">
        <title>The medaka draft genome and insights into vertebrate genome evolution.</title>
        <authorList>
            <person name="Kasahara M."/>
            <person name="Naruse K."/>
            <person name="Sasaki S."/>
            <person name="Nakatani Y."/>
            <person name="Qu W."/>
            <person name="Ahsan B."/>
            <person name="Yamada T."/>
            <person name="Nagayasu Y."/>
            <person name="Doi K."/>
            <person name="Kasai Y."/>
            <person name="Jindo T."/>
            <person name="Kobayashi D."/>
            <person name="Shimada A."/>
            <person name="Toyoda A."/>
            <person name="Kuroki Y."/>
            <person name="Fujiyama A."/>
            <person name="Sasaki T."/>
            <person name="Shimizu A."/>
            <person name="Asakawa S."/>
            <person name="Shimizu N."/>
            <person name="Hashimoto S."/>
            <person name="Yang J."/>
            <person name="Lee Y."/>
            <person name="Matsushima K."/>
            <person name="Sugano S."/>
            <person name="Sakaizumi M."/>
            <person name="Narita T."/>
            <person name="Ohishi K."/>
            <person name="Haga S."/>
            <person name="Ohta F."/>
            <person name="Nomoto H."/>
            <person name="Nogata K."/>
            <person name="Morishita T."/>
            <person name="Endo T."/>
            <person name="Shin-I T."/>
            <person name="Takeda H."/>
            <person name="Morishita S."/>
            <person name="Kohara Y."/>
        </authorList>
    </citation>
    <scope>NUCLEOTIDE SEQUENCE [LARGE SCALE GENOMIC DNA]</scope>
    <source>
        <strain>Hd-rR</strain>
    </source>
</reference>
<evidence type="ECO:0000256" key="1">
    <source>
        <dbReference type="SAM" id="MobiDB-lite"/>
    </source>
</evidence>
<protein>
    <submittedName>
        <fullName evidence="2">Uncharacterized protein</fullName>
    </submittedName>
</protein>
<dbReference type="Ensembl" id="ENSORLT00020021962.1">
    <property type="protein sequence ID" value="ENSORLP00020014258.1"/>
    <property type="gene ID" value="ENSORLG00020015235.1"/>
</dbReference>
<feature type="region of interest" description="Disordered" evidence="1">
    <location>
        <begin position="8"/>
        <end position="34"/>
    </location>
</feature>
<dbReference type="AlphaFoldDB" id="A0A3P9L0S0"/>
<reference evidence="2 3" key="2">
    <citation type="submission" date="2017-04" db="EMBL/GenBank/DDBJ databases">
        <title>CpG methylation of centromeres and impact of large insertions on vertebrate speciation.</title>
        <authorList>
            <person name="Ichikawa K."/>
            <person name="Yoshimura J."/>
            <person name="Morishita S."/>
        </authorList>
    </citation>
    <scope>NUCLEOTIDE SEQUENCE</scope>
    <source>
        <strain evidence="2 3">HNI</strain>
    </source>
</reference>
<accession>A0A3P9L0S0</accession>
<dbReference type="Proteomes" id="UP000265180">
    <property type="component" value="Chromosome 11"/>
</dbReference>
<evidence type="ECO:0000313" key="2">
    <source>
        <dbReference type="Ensembl" id="ENSORLP00020014258.1"/>
    </source>
</evidence>